<accession>S8E5A3</accession>
<dbReference type="AlphaFoldDB" id="S8E5A3"/>
<dbReference type="EMBL" id="KE504150">
    <property type="protein sequence ID" value="EPT00222.1"/>
    <property type="molecule type" value="Genomic_DNA"/>
</dbReference>
<name>S8E5A3_FOMSC</name>
<organism evidence="1 2">
    <name type="scientific">Fomitopsis schrenkii</name>
    <name type="common">Brown rot fungus</name>
    <dbReference type="NCBI Taxonomy" id="2126942"/>
    <lineage>
        <taxon>Eukaryota</taxon>
        <taxon>Fungi</taxon>
        <taxon>Dikarya</taxon>
        <taxon>Basidiomycota</taxon>
        <taxon>Agaricomycotina</taxon>
        <taxon>Agaricomycetes</taxon>
        <taxon>Polyporales</taxon>
        <taxon>Fomitopsis</taxon>
    </lineage>
</organism>
<gene>
    <name evidence="1" type="ORF">FOMPIDRAFT_1163204</name>
</gene>
<evidence type="ECO:0000313" key="1">
    <source>
        <dbReference type="EMBL" id="EPT00222.1"/>
    </source>
</evidence>
<dbReference type="HOGENOM" id="CLU_2644643_0_0_1"/>
<proteinExistence type="predicted"/>
<protein>
    <recommendedName>
        <fullName evidence="3">C2H2-type domain-containing protein</fullName>
    </recommendedName>
</protein>
<dbReference type="Proteomes" id="UP000015241">
    <property type="component" value="Unassembled WGS sequence"/>
</dbReference>
<keyword evidence="2" id="KW-1185">Reference proteome</keyword>
<sequence>MRSKDSCAEERHVKTHYHNAEYICCGVPIEDVPGYVGEISYHEGREMVGGCLKAFQRKDSLLRHLKTSDGACIRPMYLGSS</sequence>
<dbReference type="STRING" id="743788.S8E5A3"/>
<reference evidence="1 2" key="1">
    <citation type="journal article" date="2012" name="Science">
        <title>The Paleozoic origin of enzymatic lignin decomposition reconstructed from 31 fungal genomes.</title>
        <authorList>
            <person name="Floudas D."/>
            <person name="Binder M."/>
            <person name="Riley R."/>
            <person name="Barry K."/>
            <person name="Blanchette R.A."/>
            <person name="Henrissat B."/>
            <person name="Martinez A.T."/>
            <person name="Otillar R."/>
            <person name="Spatafora J.W."/>
            <person name="Yadav J.S."/>
            <person name="Aerts A."/>
            <person name="Benoit I."/>
            <person name="Boyd A."/>
            <person name="Carlson A."/>
            <person name="Copeland A."/>
            <person name="Coutinho P.M."/>
            <person name="de Vries R.P."/>
            <person name="Ferreira P."/>
            <person name="Findley K."/>
            <person name="Foster B."/>
            <person name="Gaskell J."/>
            <person name="Glotzer D."/>
            <person name="Gorecki P."/>
            <person name="Heitman J."/>
            <person name="Hesse C."/>
            <person name="Hori C."/>
            <person name="Igarashi K."/>
            <person name="Jurgens J.A."/>
            <person name="Kallen N."/>
            <person name="Kersten P."/>
            <person name="Kohler A."/>
            <person name="Kuees U."/>
            <person name="Kumar T.K.A."/>
            <person name="Kuo A."/>
            <person name="LaButti K."/>
            <person name="Larrondo L.F."/>
            <person name="Lindquist E."/>
            <person name="Ling A."/>
            <person name="Lombard V."/>
            <person name="Lucas S."/>
            <person name="Lundell T."/>
            <person name="Martin R."/>
            <person name="McLaughlin D.J."/>
            <person name="Morgenstern I."/>
            <person name="Morin E."/>
            <person name="Murat C."/>
            <person name="Nagy L.G."/>
            <person name="Nolan M."/>
            <person name="Ohm R.A."/>
            <person name="Patyshakuliyeva A."/>
            <person name="Rokas A."/>
            <person name="Ruiz-Duenas F.J."/>
            <person name="Sabat G."/>
            <person name="Salamov A."/>
            <person name="Samejima M."/>
            <person name="Schmutz J."/>
            <person name="Slot J.C."/>
            <person name="St John F."/>
            <person name="Stenlid J."/>
            <person name="Sun H."/>
            <person name="Sun S."/>
            <person name="Syed K."/>
            <person name="Tsang A."/>
            <person name="Wiebenga A."/>
            <person name="Young D."/>
            <person name="Pisabarro A."/>
            <person name="Eastwood D.C."/>
            <person name="Martin F."/>
            <person name="Cullen D."/>
            <person name="Grigoriev I.V."/>
            <person name="Hibbett D.S."/>
        </authorList>
    </citation>
    <scope>NUCLEOTIDE SEQUENCE</scope>
    <source>
        <strain evidence="2">FP-58527</strain>
    </source>
</reference>
<dbReference type="InParanoid" id="S8E5A3"/>
<evidence type="ECO:0008006" key="3">
    <source>
        <dbReference type="Google" id="ProtNLM"/>
    </source>
</evidence>
<dbReference type="OrthoDB" id="8922241at2759"/>
<evidence type="ECO:0000313" key="2">
    <source>
        <dbReference type="Proteomes" id="UP000015241"/>
    </source>
</evidence>